<accession>E1IFD2</accession>
<evidence type="ECO:0000313" key="1">
    <source>
        <dbReference type="EMBL" id="EFO80102.1"/>
    </source>
</evidence>
<dbReference type="eggNOG" id="ENOG5031I5N">
    <property type="taxonomic scope" value="Bacteria"/>
</dbReference>
<proteinExistence type="predicted"/>
<keyword evidence="2" id="KW-1185">Reference proteome</keyword>
<organism evidence="1 2">
    <name type="scientific">Oscillochloris trichoides DG-6</name>
    <dbReference type="NCBI Taxonomy" id="765420"/>
    <lineage>
        <taxon>Bacteria</taxon>
        <taxon>Bacillati</taxon>
        <taxon>Chloroflexota</taxon>
        <taxon>Chloroflexia</taxon>
        <taxon>Chloroflexales</taxon>
        <taxon>Chloroflexineae</taxon>
        <taxon>Oscillochloridaceae</taxon>
        <taxon>Oscillochloris</taxon>
    </lineage>
</organism>
<dbReference type="Proteomes" id="UP000054010">
    <property type="component" value="Unassembled WGS sequence"/>
</dbReference>
<dbReference type="AlphaFoldDB" id="E1IFD2"/>
<evidence type="ECO:0000313" key="2">
    <source>
        <dbReference type="Proteomes" id="UP000054010"/>
    </source>
</evidence>
<sequence>MNNEIHNSDAMEPEYDFTHGVRGKHANVMKQGYRVTVHKLDGTTEERTFTLPEGVIALDPDVQAYFPDSDTVNRALRNLIALIPQKKAS</sequence>
<dbReference type="HOGENOM" id="CLU_173065_0_0_0"/>
<gene>
    <name evidence="1" type="ORF">OSCT_2033</name>
</gene>
<reference evidence="1 2" key="1">
    <citation type="journal article" date="2011" name="J. Bacteriol.">
        <title>Draft genome sequence of the anoxygenic filamentous phototrophic bacterium Oscillochloris trichoides subsp. DG-6.</title>
        <authorList>
            <person name="Kuznetsov B.B."/>
            <person name="Ivanovsky R.N."/>
            <person name="Keppen O.I."/>
            <person name="Sukhacheva M.V."/>
            <person name="Bumazhkin B.K."/>
            <person name="Patutina E.O."/>
            <person name="Beletsky A.V."/>
            <person name="Mardanov A.V."/>
            <person name="Baslerov R.V."/>
            <person name="Panteleeva A.N."/>
            <person name="Kolganova T.V."/>
            <person name="Ravin N.V."/>
            <person name="Skryabin K.G."/>
        </authorList>
    </citation>
    <scope>NUCLEOTIDE SEQUENCE [LARGE SCALE GENOMIC DNA]</scope>
    <source>
        <strain evidence="1 2">DG-6</strain>
    </source>
</reference>
<comment type="caution">
    <text evidence="1">The sequence shown here is derived from an EMBL/GenBank/DDBJ whole genome shotgun (WGS) entry which is preliminary data.</text>
</comment>
<dbReference type="EMBL" id="ADVR01000090">
    <property type="protein sequence ID" value="EFO80102.1"/>
    <property type="molecule type" value="Genomic_DNA"/>
</dbReference>
<dbReference type="STRING" id="765420.OSCT_2033"/>
<protein>
    <submittedName>
        <fullName evidence="1">Uncharacterized protein</fullName>
    </submittedName>
</protein>
<name>E1IFD2_9CHLR</name>